<proteinExistence type="inferred from homology"/>
<dbReference type="EMBL" id="JACCCC010000001">
    <property type="protein sequence ID" value="NYE48317.1"/>
    <property type="molecule type" value="Genomic_DNA"/>
</dbReference>
<dbReference type="PANTHER" id="PTHR43046:SF12">
    <property type="entry name" value="GDP-MANNOSE MANNOSYL HYDROLASE"/>
    <property type="match status" value="1"/>
</dbReference>
<feature type="domain" description="Nudix hydrolase" evidence="6">
    <location>
        <begin position="11"/>
        <end position="147"/>
    </location>
</feature>
<evidence type="ECO:0000256" key="4">
    <source>
        <dbReference type="ARBA" id="ARBA00022842"/>
    </source>
</evidence>
<keyword evidence="4" id="KW-0460">Magnesium</keyword>
<dbReference type="InterPro" id="IPR015797">
    <property type="entry name" value="NUDIX_hydrolase-like_dom_sf"/>
</dbReference>
<evidence type="ECO:0000313" key="7">
    <source>
        <dbReference type="EMBL" id="NYE48317.1"/>
    </source>
</evidence>
<reference evidence="7 8" key="1">
    <citation type="submission" date="2020-07" db="EMBL/GenBank/DDBJ databases">
        <title>Sequencing the genomes of 1000 actinobacteria strains.</title>
        <authorList>
            <person name="Klenk H.-P."/>
        </authorList>
    </citation>
    <scope>NUCLEOTIDE SEQUENCE [LARGE SCALE GENOMIC DNA]</scope>
    <source>
        <strain evidence="7 8">CXB654</strain>
    </source>
</reference>
<evidence type="ECO:0000313" key="8">
    <source>
        <dbReference type="Proteomes" id="UP000589036"/>
    </source>
</evidence>
<keyword evidence="3 5" id="KW-0378">Hydrolase</keyword>
<dbReference type="AlphaFoldDB" id="A0A852TYF4"/>
<dbReference type="InterPro" id="IPR020476">
    <property type="entry name" value="Nudix_hydrolase"/>
</dbReference>
<dbReference type="GO" id="GO:0016787">
    <property type="term" value="F:hydrolase activity"/>
    <property type="evidence" value="ECO:0007669"/>
    <property type="project" value="UniProtKB-KW"/>
</dbReference>
<evidence type="ECO:0000256" key="3">
    <source>
        <dbReference type="ARBA" id="ARBA00022801"/>
    </source>
</evidence>
<evidence type="ECO:0000256" key="2">
    <source>
        <dbReference type="ARBA" id="ARBA00005582"/>
    </source>
</evidence>
<gene>
    <name evidence="7" type="ORF">HDA32_003437</name>
</gene>
<organism evidence="7 8">
    <name type="scientific">Spinactinospora alkalitolerans</name>
    <dbReference type="NCBI Taxonomy" id="687207"/>
    <lineage>
        <taxon>Bacteria</taxon>
        <taxon>Bacillati</taxon>
        <taxon>Actinomycetota</taxon>
        <taxon>Actinomycetes</taxon>
        <taxon>Streptosporangiales</taxon>
        <taxon>Nocardiopsidaceae</taxon>
        <taxon>Spinactinospora</taxon>
    </lineage>
</organism>
<dbReference type="Pfam" id="PF00293">
    <property type="entry name" value="NUDIX"/>
    <property type="match status" value="1"/>
</dbReference>
<comment type="caution">
    <text evidence="7">The sequence shown here is derived from an EMBL/GenBank/DDBJ whole genome shotgun (WGS) entry which is preliminary data.</text>
</comment>
<dbReference type="Proteomes" id="UP000589036">
    <property type="component" value="Unassembled WGS sequence"/>
</dbReference>
<accession>A0A852TYF4</accession>
<dbReference type="Gene3D" id="3.90.79.10">
    <property type="entry name" value="Nucleoside Triphosphate Pyrophosphohydrolase"/>
    <property type="match status" value="1"/>
</dbReference>
<dbReference type="SUPFAM" id="SSF55811">
    <property type="entry name" value="Nudix"/>
    <property type="match status" value="1"/>
</dbReference>
<dbReference type="PRINTS" id="PR00502">
    <property type="entry name" value="NUDIXFAMILY"/>
</dbReference>
<comment type="similarity">
    <text evidence="2 5">Belongs to the Nudix hydrolase family.</text>
</comment>
<dbReference type="PROSITE" id="PS51462">
    <property type="entry name" value="NUDIX"/>
    <property type="match status" value="1"/>
</dbReference>
<name>A0A852TYF4_9ACTN</name>
<dbReference type="RefSeq" id="WP_179644128.1">
    <property type="nucleotide sequence ID" value="NZ_BAAAYY010000004.1"/>
</dbReference>
<evidence type="ECO:0000256" key="5">
    <source>
        <dbReference type="RuleBase" id="RU003476"/>
    </source>
</evidence>
<dbReference type="PANTHER" id="PTHR43046">
    <property type="entry name" value="GDP-MANNOSE MANNOSYL HYDROLASE"/>
    <property type="match status" value="1"/>
</dbReference>
<evidence type="ECO:0000259" key="6">
    <source>
        <dbReference type="PROSITE" id="PS51462"/>
    </source>
</evidence>
<dbReference type="PROSITE" id="PS00893">
    <property type="entry name" value="NUDIX_BOX"/>
    <property type="match status" value="1"/>
</dbReference>
<comment type="cofactor">
    <cofactor evidence="1">
        <name>Mg(2+)</name>
        <dbReference type="ChEBI" id="CHEBI:18420"/>
    </cofactor>
</comment>
<sequence>MSADPVESFSRPRVAAGVLFFDEQDHVMMVVPSYKDYRDIPGGYIERGETPRQAAAREVLEELGIEPPIRRLLAVDWAPTPSEGDKQLFVFDGGRLEQKHLDAIVLDPAELTGYEFHDVTAVHEQTIPRLARRITHAAQARAKGTTAYLENGEPAE</sequence>
<evidence type="ECO:0000256" key="1">
    <source>
        <dbReference type="ARBA" id="ARBA00001946"/>
    </source>
</evidence>
<dbReference type="InterPro" id="IPR000086">
    <property type="entry name" value="NUDIX_hydrolase_dom"/>
</dbReference>
<dbReference type="CDD" id="cd18876">
    <property type="entry name" value="NUDIX_Hydrolase"/>
    <property type="match status" value="1"/>
</dbReference>
<protein>
    <submittedName>
        <fullName evidence="7">8-oxo-dGTP pyrophosphatase MutT (NUDIX family)</fullName>
    </submittedName>
</protein>
<dbReference type="InterPro" id="IPR020084">
    <property type="entry name" value="NUDIX_hydrolase_CS"/>
</dbReference>
<keyword evidence="8" id="KW-1185">Reference proteome</keyword>